<protein>
    <recommendedName>
        <fullName evidence="1">Reverse transcriptase domain-containing protein</fullName>
    </recommendedName>
</protein>
<reference evidence="3" key="2">
    <citation type="submission" date="2025-08" db="UniProtKB">
        <authorList>
            <consortium name="RefSeq"/>
        </authorList>
    </citation>
    <scope>IDENTIFICATION</scope>
</reference>
<dbReference type="RefSeq" id="XP_040952788.1">
    <property type="nucleotide sequence ID" value="XM_041096854.1"/>
</dbReference>
<dbReference type="GeneID" id="121219167"/>
<dbReference type="InterPro" id="IPR000477">
    <property type="entry name" value="RT_dom"/>
</dbReference>
<name>A0ABM3AD55_GOSHI</name>
<dbReference type="InterPro" id="IPR043502">
    <property type="entry name" value="DNA/RNA_pol_sf"/>
</dbReference>
<dbReference type="PANTHER" id="PTHR24559:SF457">
    <property type="entry name" value="RNA-DIRECTED DNA POLYMERASE HOMOLOG"/>
    <property type="match status" value="1"/>
</dbReference>
<dbReference type="SUPFAM" id="SSF56672">
    <property type="entry name" value="DNA/RNA polymerases"/>
    <property type="match status" value="1"/>
</dbReference>
<keyword evidence="2" id="KW-1185">Reference proteome</keyword>
<dbReference type="Proteomes" id="UP000818029">
    <property type="component" value="Chromosome D07"/>
</dbReference>
<proteinExistence type="predicted"/>
<dbReference type="PANTHER" id="PTHR24559">
    <property type="entry name" value="TRANSPOSON TY3-I GAG-POL POLYPROTEIN"/>
    <property type="match status" value="1"/>
</dbReference>
<evidence type="ECO:0000259" key="1">
    <source>
        <dbReference type="Pfam" id="PF00078"/>
    </source>
</evidence>
<reference evidence="2" key="1">
    <citation type="journal article" date="2020" name="Nat. Genet.">
        <title>Genomic diversifications of five Gossypium allopolyploid species and their impact on cotton improvement.</title>
        <authorList>
            <person name="Chen Z.J."/>
            <person name="Sreedasyam A."/>
            <person name="Ando A."/>
            <person name="Song Q."/>
            <person name="De Santiago L.M."/>
            <person name="Hulse-Kemp A.M."/>
            <person name="Ding M."/>
            <person name="Ye W."/>
            <person name="Kirkbride R.C."/>
            <person name="Jenkins J."/>
            <person name="Plott C."/>
            <person name="Lovell J."/>
            <person name="Lin Y.M."/>
            <person name="Vaughn R."/>
            <person name="Liu B."/>
            <person name="Simpson S."/>
            <person name="Scheffler B.E."/>
            <person name="Wen L."/>
            <person name="Saski C.A."/>
            <person name="Grover C.E."/>
            <person name="Hu G."/>
            <person name="Conover J.L."/>
            <person name="Carlson J.W."/>
            <person name="Shu S."/>
            <person name="Boston L.B."/>
            <person name="Williams M."/>
            <person name="Peterson D.G."/>
            <person name="McGee K."/>
            <person name="Jones D.C."/>
            <person name="Wendel J.F."/>
            <person name="Stelly D.M."/>
            <person name="Grimwood J."/>
            <person name="Schmutz J."/>
        </authorList>
    </citation>
    <scope>NUCLEOTIDE SEQUENCE [LARGE SCALE GENOMIC DNA]</scope>
    <source>
        <strain evidence="2">cv. TM-1</strain>
    </source>
</reference>
<dbReference type="Pfam" id="PF00078">
    <property type="entry name" value="RVT_1"/>
    <property type="match status" value="1"/>
</dbReference>
<sequence>MEFYEEIKEEISLCTMLGNVHINFIYEEATEGGTLLDIHPYEPGKWEANIIPVPRKDGKVRMCVDYRDLNKASLKDNFSLPQIDTLVDNTTGYSLFSFMDGFSGYNQIKMYPEDMRKTIFVTLWGTFCYKVMSFALKNAGATYQKATLKLNPAKYTFRARSGKLLGFIASEKRIEIDPDKVKVEAASYVSKFLKKKIICWYGRIERIISDNALNLKNGIIAEILAELKLDEVECIQSRYDQLNLIEEKRQKAIHHGQMYQKRMMRAYNKKVHPREFHDGDLVLKKIIPLKKDFREKWMPNWEGPYIVKKDFFGGALILSEMDGKNLPNPVKKR</sequence>
<dbReference type="Gene3D" id="3.30.70.270">
    <property type="match status" value="1"/>
</dbReference>
<evidence type="ECO:0000313" key="2">
    <source>
        <dbReference type="Proteomes" id="UP000818029"/>
    </source>
</evidence>
<accession>A0ABM3AD55</accession>
<feature type="domain" description="Reverse transcriptase" evidence="1">
    <location>
        <begin position="53"/>
        <end position="147"/>
    </location>
</feature>
<dbReference type="CDD" id="cd01647">
    <property type="entry name" value="RT_LTR"/>
    <property type="match status" value="1"/>
</dbReference>
<gene>
    <name evidence="3" type="primary">LOC121219167</name>
</gene>
<organism evidence="2 3">
    <name type="scientific">Gossypium hirsutum</name>
    <name type="common">Upland cotton</name>
    <name type="synonym">Gossypium mexicanum</name>
    <dbReference type="NCBI Taxonomy" id="3635"/>
    <lineage>
        <taxon>Eukaryota</taxon>
        <taxon>Viridiplantae</taxon>
        <taxon>Streptophyta</taxon>
        <taxon>Embryophyta</taxon>
        <taxon>Tracheophyta</taxon>
        <taxon>Spermatophyta</taxon>
        <taxon>Magnoliopsida</taxon>
        <taxon>eudicotyledons</taxon>
        <taxon>Gunneridae</taxon>
        <taxon>Pentapetalae</taxon>
        <taxon>rosids</taxon>
        <taxon>malvids</taxon>
        <taxon>Malvales</taxon>
        <taxon>Malvaceae</taxon>
        <taxon>Malvoideae</taxon>
        <taxon>Gossypium</taxon>
    </lineage>
</organism>
<evidence type="ECO:0000313" key="3">
    <source>
        <dbReference type="RefSeq" id="XP_040952788.1"/>
    </source>
</evidence>
<dbReference type="InterPro" id="IPR053134">
    <property type="entry name" value="RNA-dir_DNA_polymerase"/>
</dbReference>
<dbReference type="InterPro" id="IPR043128">
    <property type="entry name" value="Rev_trsase/Diguanyl_cyclase"/>
</dbReference>
<dbReference type="Gene3D" id="3.10.10.10">
    <property type="entry name" value="HIV Type 1 Reverse Transcriptase, subunit A, domain 1"/>
    <property type="match status" value="1"/>
</dbReference>